<dbReference type="Pfam" id="PF03629">
    <property type="entry name" value="SASA"/>
    <property type="match status" value="2"/>
</dbReference>
<feature type="domain" description="Sialate O-acetylesterase" evidence="2">
    <location>
        <begin position="400"/>
        <end position="508"/>
    </location>
</feature>
<organism evidence="3 4">
    <name type="scientific">Variimorphobacter saccharofermentans</name>
    <dbReference type="NCBI Taxonomy" id="2755051"/>
    <lineage>
        <taxon>Bacteria</taxon>
        <taxon>Bacillati</taxon>
        <taxon>Bacillota</taxon>
        <taxon>Clostridia</taxon>
        <taxon>Lachnospirales</taxon>
        <taxon>Lachnospiraceae</taxon>
        <taxon>Variimorphobacter</taxon>
    </lineage>
</organism>
<proteinExistence type="predicted"/>
<comment type="caution">
    <text evidence="3">The sequence shown here is derived from an EMBL/GenBank/DDBJ whole genome shotgun (WGS) entry which is preliminary data.</text>
</comment>
<keyword evidence="1" id="KW-0378">Hydrolase</keyword>
<dbReference type="Gene3D" id="3.40.50.1110">
    <property type="entry name" value="SGNH hydrolase"/>
    <property type="match status" value="1"/>
</dbReference>
<dbReference type="InterPro" id="IPR039329">
    <property type="entry name" value="SIAE"/>
</dbReference>
<dbReference type="EMBL" id="JACEGA010000001">
    <property type="protein sequence ID" value="MBB2183919.1"/>
    <property type="molecule type" value="Genomic_DNA"/>
</dbReference>
<dbReference type="SUPFAM" id="SSF52266">
    <property type="entry name" value="SGNH hydrolase"/>
    <property type="match status" value="1"/>
</dbReference>
<dbReference type="GO" id="GO:0001681">
    <property type="term" value="F:sialate O-acetylesterase activity"/>
    <property type="evidence" value="ECO:0007669"/>
    <property type="project" value="InterPro"/>
</dbReference>
<keyword evidence="4" id="KW-1185">Reference proteome</keyword>
<sequence>MENKGLILSPILREGMVLQRDKTNRIYGTDSLAEMVTVSFNGKEYCARVSDNHEFSVELPPVPAGGPYCITVTGSSEITISDILFGDVYILSGQSNMELPVRRVLDVSAEEVSRTNIPEIRQYLIPATFNFKEPEKYMCTAEWKKATGDAIMDFSAVGLFFAKEIWEKYHVPVGLIMTAVGGSTIESWMNPVTLRRFGSFEAEVEDFQDIHYFHSFIQKQQEDANKWLEAIEKEEEHFDFSKEYLKWNTCRIPSLVSDYMDEPFSGSVYLCRELYLGSEQKEDNAYIYMGSIIDSDRVWINGTLIGRTEYRYPPRKYSIPKGVLKNGYNLITVRIVINQNNGGTIAGKPYHVYYNGETINLEGDWYYKVGKKSNTVMPSVLFPPLLPIGFYNATVVPLAKIQINGVLWYQGESNTGRPKDYADEFAAMVSDWRKLFGWEVPFIYVQLPNYREPLNTTEDTGWAELRDQQRKSLSLPKVAMVTALDVGEWNDLHPQNKKIIGVRLAKAAMHLIYKENIVYSGPIPNEISTIENCVIISFQHLEDTKQEQLLTNFEIAGEDGCFYEASAIRKGRCVYLTSKRVNTPVSVRYAWCDNPTNINFFNDAGLPATGFRMDIQ</sequence>
<dbReference type="GO" id="GO:0005975">
    <property type="term" value="P:carbohydrate metabolic process"/>
    <property type="evidence" value="ECO:0007669"/>
    <property type="project" value="TreeGrafter"/>
</dbReference>
<dbReference type="RefSeq" id="WP_228353531.1">
    <property type="nucleotide sequence ID" value="NZ_JACEGA010000001.1"/>
</dbReference>
<gene>
    <name evidence="3" type="ORF">H0486_13650</name>
</gene>
<evidence type="ECO:0000256" key="1">
    <source>
        <dbReference type="ARBA" id="ARBA00022801"/>
    </source>
</evidence>
<protein>
    <submittedName>
        <fullName evidence="3">Sialate O-acetylesterase</fullName>
    </submittedName>
</protein>
<reference evidence="3 4" key="1">
    <citation type="submission" date="2020-07" db="EMBL/GenBank/DDBJ databases">
        <title>Characterization and genome sequencing of isolate MD1, a novel member within the family Lachnospiraceae.</title>
        <authorList>
            <person name="Rettenmaier R."/>
            <person name="Di Bello L."/>
            <person name="Zinser C."/>
            <person name="Scheitz K."/>
            <person name="Liebl W."/>
            <person name="Zverlov V."/>
        </authorList>
    </citation>
    <scope>NUCLEOTIDE SEQUENCE [LARGE SCALE GENOMIC DNA]</scope>
    <source>
        <strain evidence="3 4">MD1</strain>
    </source>
</reference>
<feature type="domain" description="Sialate O-acetylesterase" evidence="2">
    <location>
        <begin position="87"/>
        <end position="191"/>
    </location>
</feature>
<dbReference type="InterPro" id="IPR036514">
    <property type="entry name" value="SGNH_hydro_sf"/>
</dbReference>
<dbReference type="InterPro" id="IPR005181">
    <property type="entry name" value="SASA"/>
</dbReference>
<evidence type="ECO:0000313" key="3">
    <source>
        <dbReference type="EMBL" id="MBB2183919.1"/>
    </source>
</evidence>
<accession>A0A839K4E8</accession>
<dbReference type="AlphaFoldDB" id="A0A839K4E8"/>
<dbReference type="Gene3D" id="2.60.120.260">
    <property type="entry name" value="Galactose-binding domain-like"/>
    <property type="match status" value="1"/>
</dbReference>
<name>A0A839K4E8_9FIRM</name>
<dbReference type="SUPFAM" id="SSF49785">
    <property type="entry name" value="Galactose-binding domain-like"/>
    <property type="match status" value="1"/>
</dbReference>
<evidence type="ECO:0000313" key="4">
    <source>
        <dbReference type="Proteomes" id="UP000574276"/>
    </source>
</evidence>
<evidence type="ECO:0000259" key="2">
    <source>
        <dbReference type="Pfam" id="PF03629"/>
    </source>
</evidence>
<dbReference type="Proteomes" id="UP000574276">
    <property type="component" value="Unassembled WGS sequence"/>
</dbReference>
<dbReference type="InterPro" id="IPR008979">
    <property type="entry name" value="Galactose-bd-like_sf"/>
</dbReference>
<dbReference type="PANTHER" id="PTHR22901:SF0">
    <property type="entry name" value="SIALATE O-ACETYLESTERASE"/>
    <property type="match status" value="1"/>
</dbReference>
<dbReference type="PANTHER" id="PTHR22901">
    <property type="entry name" value="SIALATE O-ACETYLESTERASE"/>
    <property type="match status" value="1"/>
</dbReference>